<dbReference type="InterPro" id="IPR011528">
    <property type="entry name" value="NERD"/>
</dbReference>
<proteinExistence type="predicted"/>
<dbReference type="SUPFAM" id="SSF46565">
    <property type="entry name" value="Chaperone J-domain"/>
    <property type="match status" value="1"/>
</dbReference>
<evidence type="ECO:0000259" key="3">
    <source>
        <dbReference type="PROSITE" id="PS50076"/>
    </source>
</evidence>
<dbReference type="PANTHER" id="PTHR44240:SF10">
    <property type="entry name" value="J DOMAIN-CONTAINING PROTEIN"/>
    <property type="match status" value="1"/>
</dbReference>
<feature type="region of interest" description="Disordered" evidence="1">
    <location>
        <begin position="59"/>
        <end position="88"/>
    </location>
</feature>
<dbReference type="Gene3D" id="1.10.287.110">
    <property type="entry name" value="DnaJ domain"/>
    <property type="match status" value="1"/>
</dbReference>
<dbReference type="PRINTS" id="PR00625">
    <property type="entry name" value="JDOMAIN"/>
</dbReference>
<evidence type="ECO:0000313" key="5">
    <source>
        <dbReference type="Proteomes" id="UP001501116"/>
    </source>
</evidence>
<dbReference type="SMART" id="SM00271">
    <property type="entry name" value="DnaJ"/>
    <property type="match status" value="1"/>
</dbReference>
<feature type="transmembrane region" description="Helical" evidence="2">
    <location>
        <begin position="140"/>
        <end position="161"/>
    </location>
</feature>
<dbReference type="InterPro" id="IPR018253">
    <property type="entry name" value="DnaJ_domain_CS"/>
</dbReference>
<comment type="caution">
    <text evidence="4">The sequence shown here is derived from an EMBL/GenBank/DDBJ whole genome shotgun (WGS) entry which is preliminary data.</text>
</comment>
<accession>A0ABP5BGS6</accession>
<dbReference type="EMBL" id="BAAANN010000003">
    <property type="protein sequence ID" value="GAA1944135.1"/>
    <property type="molecule type" value="Genomic_DNA"/>
</dbReference>
<dbReference type="InterPro" id="IPR052276">
    <property type="entry name" value="Diphthamide-biosynth_chaperone"/>
</dbReference>
<dbReference type="PROSITE" id="PS50076">
    <property type="entry name" value="DNAJ_2"/>
    <property type="match status" value="1"/>
</dbReference>
<dbReference type="PROSITE" id="PS00636">
    <property type="entry name" value="DNAJ_1"/>
    <property type="match status" value="1"/>
</dbReference>
<reference evidence="5" key="1">
    <citation type="journal article" date="2019" name="Int. J. Syst. Evol. Microbiol.">
        <title>The Global Catalogue of Microorganisms (GCM) 10K type strain sequencing project: providing services to taxonomists for standard genome sequencing and annotation.</title>
        <authorList>
            <consortium name="The Broad Institute Genomics Platform"/>
            <consortium name="The Broad Institute Genome Sequencing Center for Infectious Disease"/>
            <person name="Wu L."/>
            <person name="Ma J."/>
        </authorList>
    </citation>
    <scope>NUCLEOTIDE SEQUENCE [LARGE SCALE GENOMIC DNA]</scope>
    <source>
        <strain evidence="5">JCM 14545</strain>
    </source>
</reference>
<evidence type="ECO:0000256" key="1">
    <source>
        <dbReference type="SAM" id="MobiDB-lite"/>
    </source>
</evidence>
<protein>
    <submittedName>
        <fullName evidence="4">DnaJ domain-containing protein</fullName>
    </submittedName>
</protein>
<dbReference type="Proteomes" id="UP001501116">
    <property type="component" value="Unassembled WGS sequence"/>
</dbReference>
<evidence type="ECO:0000313" key="4">
    <source>
        <dbReference type="EMBL" id="GAA1944135.1"/>
    </source>
</evidence>
<keyword evidence="2" id="KW-0472">Membrane</keyword>
<evidence type="ECO:0000256" key="2">
    <source>
        <dbReference type="SAM" id="Phobius"/>
    </source>
</evidence>
<sequence length="353" mass="38358">MHGLDYYELLGVPKQASAAEIKSAYRSLAKTMHPDAGGTTGTFRLLQDAYETLIDPAKRAGYDDEHPSYAPVTLPPKPRRPQRTGAPFRPGLPEIDVDALSWWHRGEVAEDGPGHAPAGLVAGAVLVLLLMLLLPGGLSGAVLALWLALLAAALGTTVWLIRGRLALARARRELVAEFGDEVVFGRFGADADQQAERFTARLLERYLVKVPGARVFHSLAWPGSVFADIDHAVLAGRRLVLVESRLWPPGHYEIDDDGSLWRDGNRFRGGESRLLGAIEQYRELLPGVEVRGAVLVYPHRAGEVTTEDDAPDDLPAPMTPARFAEEIGSWLAAGSSTVDPFVFRTVLGRVVGR</sequence>
<feature type="transmembrane region" description="Helical" evidence="2">
    <location>
        <begin position="114"/>
        <end position="134"/>
    </location>
</feature>
<dbReference type="CDD" id="cd06257">
    <property type="entry name" value="DnaJ"/>
    <property type="match status" value="1"/>
</dbReference>
<keyword evidence="2" id="KW-1133">Transmembrane helix</keyword>
<gene>
    <name evidence="4" type="ORF">GCM10009754_09740</name>
</gene>
<dbReference type="Pfam" id="PF08378">
    <property type="entry name" value="NERD"/>
    <property type="match status" value="1"/>
</dbReference>
<dbReference type="RefSeq" id="WP_344413842.1">
    <property type="nucleotide sequence ID" value="NZ_BAAANN010000003.1"/>
</dbReference>
<feature type="domain" description="J" evidence="3">
    <location>
        <begin position="5"/>
        <end position="66"/>
    </location>
</feature>
<organism evidence="4 5">
    <name type="scientific">Amycolatopsis minnesotensis</name>
    <dbReference type="NCBI Taxonomy" id="337894"/>
    <lineage>
        <taxon>Bacteria</taxon>
        <taxon>Bacillati</taxon>
        <taxon>Actinomycetota</taxon>
        <taxon>Actinomycetes</taxon>
        <taxon>Pseudonocardiales</taxon>
        <taxon>Pseudonocardiaceae</taxon>
        <taxon>Amycolatopsis</taxon>
    </lineage>
</organism>
<keyword evidence="2" id="KW-0812">Transmembrane</keyword>
<keyword evidence="5" id="KW-1185">Reference proteome</keyword>
<dbReference type="PANTHER" id="PTHR44240">
    <property type="entry name" value="DNAJ DOMAIN (PROKARYOTIC HEAT SHOCK PROTEIN)-RELATED"/>
    <property type="match status" value="1"/>
</dbReference>
<dbReference type="InterPro" id="IPR036869">
    <property type="entry name" value="J_dom_sf"/>
</dbReference>
<dbReference type="Pfam" id="PF00226">
    <property type="entry name" value="DnaJ"/>
    <property type="match status" value="1"/>
</dbReference>
<dbReference type="InterPro" id="IPR001623">
    <property type="entry name" value="DnaJ_domain"/>
</dbReference>
<name>A0ABP5BGS6_9PSEU</name>